<evidence type="ECO:0000313" key="1">
    <source>
        <dbReference type="EMBL" id="BBG20783.1"/>
    </source>
</evidence>
<gene>
    <name evidence="1" type="ORF">RVR_P240</name>
</gene>
<dbReference type="Proteomes" id="UP000595703">
    <property type="component" value="Plasmid pRVR2"/>
</dbReference>
<reference evidence="1 2" key="1">
    <citation type="journal article" date="2020" name="Sci. Rep.">
        <title>beta-carboline chemical signals induce reveromycin production through a LuxR family regulator in Streptomyces sp. SN-593.</title>
        <authorList>
            <person name="Panthee S."/>
            <person name="Kito N."/>
            <person name="Hayashi T."/>
            <person name="Shimizu T."/>
            <person name="Ishikawa J."/>
            <person name="Hamamoto H."/>
            <person name="Osada H."/>
            <person name="Takahashi S."/>
        </authorList>
    </citation>
    <scope>NUCLEOTIDE SEQUENCE [LARGE SCALE GENOMIC DNA]</scope>
    <source>
        <strain evidence="1 2">SN-593</strain>
        <plasmid evidence="1 2">pRVR2</plasmid>
    </source>
</reference>
<geneLocation type="plasmid" evidence="1 2">
    <name>pRVR2</name>
</geneLocation>
<keyword evidence="1" id="KW-0614">Plasmid</keyword>
<dbReference type="EMBL" id="AP018367">
    <property type="protein sequence ID" value="BBG20783.1"/>
    <property type="molecule type" value="Genomic_DNA"/>
</dbReference>
<keyword evidence="2" id="KW-1185">Reference proteome</keyword>
<sequence length="237" mass="25290">MHHTMTIEVTDGGVWVDGAQLPLPGGVVDVDAARAAALQVVVDAAREGGRPVNVTALDPDGPVWQLHVQPDGTVRDGHVRDELHDDPAGHRIPAQWRARLAEIDTAVIGGRPRAAVVLAHQLVDDITADSGDRHPWALQALEVYAQVLLVSGDAAAAVGQYIAAAQRWAEIGDPADSYWRAACRAFEAWRACADVATAVWSGERLVDLLRLPAAGDRSLPAVRTVVDRLDGLYTHVG</sequence>
<proteinExistence type="predicted"/>
<name>A0A7R6QIJ4_9ACTN</name>
<dbReference type="KEGG" id="arev:RVR_P240"/>
<accession>A0A7R6QIJ4</accession>
<dbReference type="RefSeq" id="WP_202240023.1">
    <property type="nucleotide sequence ID" value="NZ_AP018367.1"/>
</dbReference>
<organism evidence="1 2">
    <name type="scientific">Actinacidiphila reveromycinica</name>
    <dbReference type="NCBI Taxonomy" id="659352"/>
    <lineage>
        <taxon>Bacteria</taxon>
        <taxon>Bacillati</taxon>
        <taxon>Actinomycetota</taxon>
        <taxon>Actinomycetes</taxon>
        <taxon>Kitasatosporales</taxon>
        <taxon>Streptomycetaceae</taxon>
        <taxon>Actinacidiphila</taxon>
    </lineage>
</organism>
<dbReference type="AlphaFoldDB" id="A0A7R6QIJ4"/>
<protein>
    <submittedName>
        <fullName evidence="1">Uncharacterized protein</fullName>
    </submittedName>
</protein>
<evidence type="ECO:0000313" key="2">
    <source>
        <dbReference type="Proteomes" id="UP000595703"/>
    </source>
</evidence>